<dbReference type="PATRIC" id="fig|206506.3.peg.3658"/>
<dbReference type="InterPro" id="IPR000524">
    <property type="entry name" value="Tscrpt_reg_HTH_GntR"/>
</dbReference>
<evidence type="ECO:0000256" key="2">
    <source>
        <dbReference type="ARBA" id="ARBA00023125"/>
    </source>
</evidence>
<dbReference type="PANTHER" id="PTHR43537:SF49">
    <property type="entry name" value="TRANSCRIPTIONAL REGULATORY PROTEIN"/>
    <property type="match status" value="1"/>
</dbReference>
<reference evidence="6 8" key="2">
    <citation type="submission" date="2019-02" db="EMBL/GenBank/DDBJ databases">
        <title>Genomic Encyclopedia of Type Strains, Phase IV (KMG-IV): sequencing the most valuable type-strain genomes for metagenomic binning, comparative biology and taxonomic classification.</title>
        <authorList>
            <person name="Goeker M."/>
        </authorList>
    </citation>
    <scope>NUCLEOTIDE SEQUENCE [LARGE SCALE GENOMIC DNA]</scope>
    <source>
        <strain evidence="6 8">DSM 16618</strain>
    </source>
</reference>
<dbReference type="Pfam" id="PF07729">
    <property type="entry name" value="FCD"/>
    <property type="match status" value="1"/>
</dbReference>
<dbReference type="SUPFAM" id="SSF48008">
    <property type="entry name" value="GntR ligand-binding domain-like"/>
    <property type="match status" value="1"/>
</dbReference>
<proteinExistence type="predicted"/>
<keyword evidence="3" id="KW-0804">Transcription</keyword>
<dbReference type="GO" id="GO:0003677">
    <property type="term" value="F:DNA binding"/>
    <property type="evidence" value="ECO:0007669"/>
    <property type="project" value="UniProtKB-KW"/>
</dbReference>
<evidence type="ECO:0000313" key="7">
    <source>
        <dbReference type="Proteomes" id="UP000078084"/>
    </source>
</evidence>
<gene>
    <name evidence="5" type="ORF">AAV32_17190</name>
    <name evidence="6" type="ORF">EV679_0467</name>
</gene>
<keyword evidence="2" id="KW-0238">DNA-binding</keyword>
<evidence type="ECO:0000259" key="4">
    <source>
        <dbReference type="PROSITE" id="PS50949"/>
    </source>
</evidence>
<dbReference type="Proteomes" id="UP000078084">
    <property type="component" value="Unassembled WGS sequence"/>
</dbReference>
<dbReference type="InterPro" id="IPR011711">
    <property type="entry name" value="GntR_C"/>
</dbReference>
<dbReference type="GO" id="GO:0003700">
    <property type="term" value="F:DNA-binding transcription factor activity"/>
    <property type="evidence" value="ECO:0007669"/>
    <property type="project" value="InterPro"/>
</dbReference>
<dbReference type="PANTHER" id="PTHR43537">
    <property type="entry name" value="TRANSCRIPTIONAL REGULATOR, GNTR FAMILY"/>
    <property type="match status" value="1"/>
</dbReference>
<sequence length="259" mass="28660">MPTALRNPGDNTAASTSQTVKAQRQIRELILAGTLPGGSRIAELTIVEKLGISRTPIRAALMRLEQEGLLETLPSGGYAVKIFSERDVTDAIELRGMLEGLLARLAAERGVSGTLLQEARRCLVHIDEWLRAPTLSDDTFSQYVVMNERFHALLHEMADSPTIVRQLERVISLPFASPSGFVIAEAESPNARDLLAVAQYQHWRVLDAIEAREGARAEIIMREHSRIAQHNFQRVLHNPDAVPALSPQTIGVPLIRRKT</sequence>
<organism evidence="5 7">
    <name type="scientific">Kerstersia gyiorum</name>
    <dbReference type="NCBI Taxonomy" id="206506"/>
    <lineage>
        <taxon>Bacteria</taxon>
        <taxon>Pseudomonadati</taxon>
        <taxon>Pseudomonadota</taxon>
        <taxon>Betaproteobacteria</taxon>
        <taxon>Burkholderiales</taxon>
        <taxon>Alcaligenaceae</taxon>
        <taxon>Kerstersia</taxon>
    </lineage>
</organism>
<protein>
    <submittedName>
        <fullName evidence="5">GntR family transcriptional regulator</fullName>
    </submittedName>
</protein>
<dbReference type="InterPro" id="IPR036390">
    <property type="entry name" value="WH_DNA-bd_sf"/>
</dbReference>
<dbReference type="RefSeq" id="WP_068375451.1">
    <property type="nucleotide sequence ID" value="NZ_CBCSEB010000003.1"/>
</dbReference>
<comment type="caution">
    <text evidence="5">The sequence shown here is derived from an EMBL/GenBank/DDBJ whole genome shotgun (WGS) entry which is preliminary data.</text>
</comment>
<dbReference type="Gene3D" id="1.10.10.10">
    <property type="entry name" value="Winged helix-like DNA-binding domain superfamily/Winged helix DNA-binding domain"/>
    <property type="match status" value="1"/>
</dbReference>
<dbReference type="STRING" id="206506.AAV32_17190"/>
<feature type="domain" description="HTH gntR-type" evidence="4">
    <location>
        <begin position="16"/>
        <end position="83"/>
    </location>
</feature>
<dbReference type="SUPFAM" id="SSF46785">
    <property type="entry name" value="Winged helix' DNA-binding domain"/>
    <property type="match status" value="1"/>
</dbReference>
<dbReference type="Pfam" id="PF00392">
    <property type="entry name" value="GntR"/>
    <property type="match status" value="1"/>
</dbReference>
<dbReference type="EMBL" id="SGWZ01000001">
    <property type="protein sequence ID" value="RZS73277.1"/>
    <property type="molecule type" value="Genomic_DNA"/>
</dbReference>
<evidence type="ECO:0000256" key="3">
    <source>
        <dbReference type="ARBA" id="ARBA00023163"/>
    </source>
</evidence>
<dbReference type="InterPro" id="IPR036388">
    <property type="entry name" value="WH-like_DNA-bd_sf"/>
</dbReference>
<dbReference type="PRINTS" id="PR00035">
    <property type="entry name" value="HTHGNTR"/>
</dbReference>
<dbReference type="Proteomes" id="UP000292039">
    <property type="component" value="Unassembled WGS sequence"/>
</dbReference>
<dbReference type="EMBL" id="LBNE01000017">
    <property type="protein sequence ID" value="KKO70358.1"/>
    <property type="molecule type" value="Genomic_DNA"/>
</dbReference>
<dbReference type="Gene3D" id="1.20.120.530">
    <property type="entry name" value="GntR ligand-binding domain-like"/>
    <property type="match status" value="1"/>
</dbReference>
<name>A0A171KN91_9BURK</name>
<evidence type="ECO:0000313" key="8">
    <source>
        <dbReference type="Proteomes" id="UP000292039"/>
    </source>
</evidence>
<dbReference type="OrthoDB" id="8680240at2"/>
<keyword evidence="1" id="KW-0805">Transcription regulation</keyword>
<dbReference type="PROSITE" id="PS50949">
    <property type="entry name" value="HTH_GNTR"/>
    <property type="match status" value="1"/>
</dbReference>
<dbReference type="InterPro" id="IPR008920">
    <property type="entry name" value="TF_FadR/GntR_C"/>
</dbReference>
<dbReference type="SMART" id="SM00895">
    <property type="entry name" value="FCD"/>
    <property type="match status" value="1"/>
</dbReference>
<dbReference type="SMART" id="SM00345">
    <property type="entry name" value="HTH_GNTR"/>
    <property type="match status" value="1"/>
</dbReference>
<evidence type="ECO:0000256" key="1">
    <source>
        <dbReference type="ARBA" id="ARBA00023015"/>
    </source>
</evidence>
<keyword evidence="7" id="KW-1185">Reference proteome</keyword>
<evidence type="ECO:0000313" key="6">
    <source>
        <dbReference type="EMBL" id="RZS73277.1"/>
    </source>
</evidence>
<evidence type="ECO:0000313" key="5">
    <source>
        <dbReference type="EMBL" id="KKO70358.1"/>
    </source>
</evidence>
<reference evidence="5 7" key="1">
    <citation type="submission" date="2015-04" db="EMBL/GenBank/DDBJ databases">
        <title>Genome sequence of Kerstersia gyiorum CG1.</title>
        <authorList>
            <person name="Greninger A.L."/>
            <person name="Kozyreva V."/>
            <person name="Chaturvedi V."/>
        </authorList>
    </citation>
    <scope>NUCLEOTIDE SEQUENCE [LARGE SCALE GENOMIC DNA]</scope>
    <source>
        <strain evidence="5 7">CG1</strain>
    </source>
</reference>
<accession>A0A171KN91</accession>
<dbReference type="AlphaFoldDB" id="A0A171KN91"/>
<dbReference type="CDD" id="cd07377">
    <property type="entry name" value="WHTH_GntR"/>
    <property type="match status" value="1"/>
</dbReference>